<feature type="transmembrane region" description="Helical" evidence="1">
    <location>
        <begin position="26"/>
        <end position="43"/>
    </location>
</feature>
<feature type="transmembrane region" description="Helical" evidence="1">
    <location>
        <begin position="63"/>
        <end position="82"/>
    </location>
</feature>
<sequence>MNFDLKDDAVYQRELQYALLYRKKSFLGRASFVSIYVLFIIIWSLDRWYSVWIINYSKVRSGLFVLLFIVAFFCPIHILIFGRCPKCRKVQPGGYRGAEVGGEGVGLSRGNGFTPFRKRCYFCGTYLSVKQLEKDKLKQQTNAE</sequence>
<evidence type="ECO:0000313" key="2">
    <source>
        <dbReference type="EMBL" id="QEY25968.1"/>
    </source>
</evidence>
<keyword evidence="1" id="KW-0812">Transmembrane</keyword>
<proteinExistence type="predicted"/>
<dbReference type="KEGG" id="nzl:D0T92_05090"/>
<keyword evidence="1" id="KW-0472">Membrane</keyword>
<keyword evidence="1" id="KW-1133">Transmembrane helix</keyword>
<dbReference type="EMBL" id="CP031700">
    <property type="protein sequence ID" value="QEY25968.1"/>
    <property type="molecule type" value="Genomic_DNA"/>
</dbReference>
<dbReference type="RefSeq" id="WP_151050826.1">
    <property type="nucleotide sequence ID" value="NZ_CP031700.1"/>
</dbReference>
<organism evidence="2 3">
    <name type="scientific">Neisseria zalophi</name>
    <dbReference type="NCBI Taxonomy" id="640030"/>
    <lineage>
        <taxon>Bacteria</taxon>
        <taxon>Pseudomonadati</taxon>
        <taxon>Pseudomonadota</taxon>
        <taxon>Betaproteobacteria</taxon>
        <taxon>Neisseriales</taxon>
        <taxon>Neisseriaceae</taxon>
        <taxon>Neisseria</taxon>
    </lineage>
</organism>
<gene>
    <name evidence="2" type="ORF">D0T92_05090</name>
</gene>
<evidence type="ECO:0000256" key="1">
    <source>
        <dbReference type="SAM" id="Phobius"/>
    </source>
</evidence>
<dbReference type="Proteomes" id="UP000325713">
    <property type="component" value="Chromosome"/>
</dbReference>
<evidence type="ECO:0000313" key="3">
    <source>
        <dbReference type="Proteomes" id="UP000325713"/>
    </source>
</evidence>
<dbReference type="AlphaFoldDB" id="A0A5J6PTB4"/>
<reference evidence="2 3" key="1">
    <citation type="submission" date="2018-08" db="EMBL/GenBank/DDBJ databases">
        <title>Neisseria zalophi ATCC BAA-2455 complete genome.</title>
        <authorList>
            <person name="Veseli I.A."/>
            <person name="Buttler R."/>
            <person name="Mascarenhas dos Santos A.C."/>
            <person name="Pombert J.-F."/>
        </authorList>
    </citation>
    <scope>NUCLEOTIDE SEQUENCE [LARGE SCALE GENOMIC DNA]</scope>
    <source>
        <strain evidence="2 3">ATCC BAA-2455</strain>
    </source>
</reference>
<name>A0A5J6PTB4_9NEIS</name>
<keyword evidence="3" id="KW-1185">Reference proteome</keyword>
<protein>
    <submittedName>
        <fullName evidence="2">Uncharacterized protein</fullName>
    </submittedName>
</protein>
<accession>A0A5J6PTB4</accession>